<accession>A0A1M4WHM2</accession>
<dbReference type="PROSITE" id="PS51318">
    <property type="entry name" value="TAT"/>
    <property type="match status" value="1"/>
</dbReference>
<sequence length="354" mass="37891">MALRRSPIASGTLNEAAVAKSGLSRRSALRLAGAAGAATALGFAGGRGVTRAIAGNPTKLRLAWTEVAACHSPLAFGLAKGFYAKHDLDVELFYQGASGQTLIQALATNKADAGAGLLLDWLKPLEQGLDVKLFVGSHGGCTRLLASRESGITTLAGLKGKTIVAYDPASPPKHSFQIALAKSGLDPERDVNWTVAPFDLLGETVKRGQADALVHLDPWAWGLRKQFDLFQVADTQTGLFEGHLCCVLGVNGPFLEANKDAIRRLAEANIEIHEYTGAHPDEVARWYLDNLKPNFAYEDLHEDLASLVWHDHPVGAELQAQVQLGIEELQLISVIDQTTDPKELAGRITANILA</sequence>
<dbReference type="Pfam" id="PF13379">
    <property type="entry name" value="NMT1_2"/>
    <property type="match status" value="1"/>
</dbReference>
<dbReference type="PANTHER" id="PTHR30024:SF21">
    <property type="entry name" value="ABC TRANSPORTER SUBSTRATE-BINDING PROTEIN"/>
    <property type="match status" value="1"/>
</dbReference>
<evidence type="ECO:0000313" key="1">
    <source>
        <dbReference type="EMBL" id="SHE80472.1"/>
    </source>
</evidence>
<evidence type="ECO:0000313" key="2">
    <source>
        <dbReference type="Proteomes" id="UP000184485"/>
    </source>
</evidence>
<dbReference type="EMBL" id="FQUP01000001">
    <property type="protein sequence ID" value="SHE80472.1"/>
    <property type="molecule type" value="Genomic_DNA"/>
</dbReference>
<reference evidence="1 2" key="1">
    <citation type="submission" date="2016-11" db="EMBL/GenBank/DDBJ databases">
        <authorList>
            <person name="Jaros S."/>
            <person name="Januszkiewicz K."/>
            <person name="Wedrychowicz H."/>
        </authorList>
    </citation>
    <scope>NUCLEOTIDE SEQUENCE [LARGE SCALE GENOMIC DNA]</scope>
    <source>
        <strain evidence="1 2">DSM 19436</strain>
    </source>
</reference>
<dbReference type="InterPro" id="IPR006311">
    <property type="entry name" value="TAT_signal"/>
</dbReference>
<dbReference type="RefSeq" id="WP_073051610.1">
    <property type="nucleotide sequence ID" value="NZ_FQUP01000001.1"/>
</dbReference>
<dbReference type="Gene3D" id="3.40.190.10">
    <property type="entry name" value="Periplasmic binding protein-like II"/>
    <property type="match status" value="2"/>
</dbReference>
<dbReference type="AlphaFoldDB" id="A0A1M4WHM2"/>
<proteinExistence type="predicted"/>
<dbReference type="SUPFAM" id="SSF53850">
    <property type="entry name" value="Periplasmic binding protein-like II"/>
    <property type="match status" value="1"/>
</dbReference>
<organism evidence="1 2">
    <name type="scientific">Kaistia soli DSM 19436</name>
    <dbReference type="NCBI Taxonomy" id="1122133"/>
    <lineage>
        <taxon>Bacteria</taxon>
        <taxon>Pseudomonadati</taxon>
        <taxon>Pseudomonadota</taxon>
        <taxon>Alphaproteobacteria</taxon>
        <taxon>Hyphomicrobiales</taxon>
        <taxon>Kaistiaceae</taxon>
        <taxon>Kaistia</taxon>
    </lineage>
</organism>
<dbReference type="STRING" id="1122133.SAMN02745157_0974"/>
<keyword evidence="2" id="KW-1185">Reference proteome</keyword>
<dbReference type="PANTHER" id="PTHR30024">
    <property type="entry name" value="ALIPHATIC SULFONATES-BINDING PROTEIN-RELATED"/>
    <property type="match status" value="1"/>
</dbReference>
<name>A0A1M4WHM2_9HYPH</name>
<protein>
    <submittedName>
        <fullName evidence="1">NitT/TauT family transport system substrate-binding protein</fullName>
    </submittedName>
</protein>
<dbReference type="Proteomes" id="UP000184485">
    <property type="component" value="Unassembled WGS sequence"/>
</dbReference>
<dbReference type="OrthoDB" id="9771642at2"/>
<gene>
    <name evidence="1" type="ORF">SAMN02745157_0974</name>
</gene>